<evidence type="ECO:0000256" key="3">
    <source>
        <dbReference type="ARBA" id="ARBA00012737"/>
    </source>
</evidence>
<dbReference type="Pfam" id="PF13537">
    <property type="entry name" value="GATase_7"/>
    <property type="match status" value="1"/>
</dbReference>
<dbReference type="HOGENOM" id="CLU_014658_3_1_10"/>
<evidence type="ECO:0000256" key="8">
    <source>
        <dbReference type="PIRSR" id="PIRSR001589-1"/>
    </source>
</evidence>
<proteinExistence type="inferred from homology"/>
<dbReference type="InterPro" id="IPR051786">
    <property type="entry name" value="ASN_synthetase/amidase"/>
</dbReference>
<accession>J1I7X4</accession>
<dbReference type="NCBIfam" id="TIGR01536">
    <property type="entry name" value="asn_synth_AEB"/>
    <property type="match status" value="1"/>
</dbReference>
<evidence type="ECO:0000256" key="5">
    <source>
        <dbReference type="ARBA" id="ARBA00022840"/>
    </source>
</evidence>
<dbReference type="CDD" id="cd01991">
    <property type="entry name" value="Asn_synthase_B_C"/>
    <property type="match status" value="1"/>
</dbReference>
<dbReference type="PROSITE" id="PS51278">
    <property type="entry name" value="GATASE_TYPE_2"/>
    <property type="match status" value="1"/>
</dbReference>
<reference evidence="13" key="1">
    <citation type="journal article" date="2012" name="Stand. Genomic Sci.">
        <title>Permanent draft genome sequence of the gliding predator Saprospira grandis strain Sa g1 (= HR1).</title>
        <authorList>
            <person name="Mavromatis K."/>
            <person name="Chertkov O."/>
            <person name="Lapidus A."/>
            <person name="Nolan M."/>
            <person name="Lucas S."/>
            <person name="Tice H."/>
            <person name="Del Rio T.G."/>
            <person name="Cheng J.F."/>
            <person name="Han C."/>
            <person name="Tapia R."/>
            <person name="Bruce D."/>
            <person name="Goodwin L.A."/>
            <person name="Pitluck S."/>
            <person name="Huntemann M."/>
            <person name="Liolios K."/>
            <person name="Pagani I."/>
            <person name="Ivanova N."/>
            <person name="Mikhailova N."/>
            <person name="Pati A."/>
            <person name="Chen A."/>
            <person name="Palaniappan K."/>
            <person name="Land M."/>
            <person name="Brambilla E.M."/>
            <person name="Rohde M."/>
            <person name="Spring S."/>
            <person name="Goker M."/>
            <person name="Detter J.C."/>
            <person name="Bristow J."/>
            <person name="Eisen J.A."/>
            <person name="Markowitz V."/>
            <person name="Hugenholtz P."/>
            <person name="Kyrpides N.C."/>
            <person name="Klenk H.P."/>
            <person name="Woyke T."/>
        </authorList>
    </citation>
    <scope>NUCLEOTIDE SEQUENCE [LARGE SCALE GENOMIC DNA]</scope>
    <source>
        <strain evidence="13">DSM 2844</strain>
    </source>
</reference>
<sequence length="622" mass="71012">MCGIAGQFNRSGQAFSPAQKELIFNALERRGPEAKGEKAFALPAGQLELFHRRLSIIELSEEGQQPMQSASGRCWISFNGEIYNYQAIRTALSQEYVKLNTLSDTEVIMAAYEQWGLQKMLDKIDGMFAFALFDQKENKLFLVRDRLGKKPLYYSWTGQALFFSSDIRIVKAQLPNAQLDLASLDYYLTELSSPQPHTIWQEIKQIPPAQVLQLQLEGGCPKLSTYWRLKKKEPLALNLKEALDQSENMLRKAIRKRLVSDVPIACFLSGGVDSGLITALMAEESSQRVPSFTIGFAEAIDMNEFAEAKALAQRYDCDHHEIVVEDQLFDQLEGLMDYFGEPFADASILPSSLVCQAISKEYKVALSGDGGDELFGGYPDYGLAFRSSQFAKKYPKNQYLVSQLDKIMSRLKGKKENMGAYYAYLQLPAEKRLFRQMGFWSKEALYTQKQAPNAQKHLQTVWNNFAGSGTAVDQLMRSSLQTRLLNDYLPKVDRASMYHSLEVRSPFLDIDLLNFAFSLPDELKFYQNQNKFLLKQLAKTKIDPQILNRPKKGFSIPIGDWLRGAAKSWGEELLNQLKKRPYFQAHYLDTVWENHQKASNNEDALRIWTLLCFELWAEKHLD</sequence>
<evidence type="ECO:0000259" key="11">
    <source>
        <dbReference type="PROSITE" id="PS51278"/>
    </source>
</evidence>
<evidence type="ECO:0000313" key="13">
    <source>
        <dbReference type="Proteomes" id="UP000005113"/>
    </source>
</evidence>
<keyword evidence="5 9" id="KW-0067">ATP-binding</keyword>
<organism evidence="12 13">
    <name type="scientific">Saprospira grandis DSM 2844</name>
    <dbReference type="NCBI Taxonomy" id="694433"/>
    <lineage>
        <taxon>Bacteria</taxon>
        <taxon>Pseudomonadati</taxon>
        <taxon>Bacteroidota</taxon>
        <taxon>Saprospiria</taxon>
        <taxon>Saprospirales</taxon>
        <taxon>Saprospiraceae</taxon>
        <taxon>Saprospira</taxon>
    </lineage>
</organism>
<comment type="catalytic activity">
    <reaction evidence="7">
        <text>L-aspartate + L-glutamine + ATP + H2O = L-asparagine + L-glutamate + AMP + diphosphate + H(+)</text>
        <dbReference type="Rhea" id="RHEA:12228"/>
        <dbReference type="ChEBI" id="CHEBI:15377"/>
        <dbReference type="ChEBI" id="CHEBI:15378"/>
        <dbReference type="ChEBI" id="CHEBI:29985"/>
        <dbReference type="ChEBI" id="CHEBI:29991"/>
        <dbReference type="ChEBI" id="CHEBI:30616"/>
        <dbReference type="ChEBI" id="CHEBI:33019"/>
        <dbReference type="ChEBI" id="CHEBI:58048"/>
        <dbReference type="ChEBI" id="CHEBI:58359"/>
        <dbReference type="ChEBI" id="CHEBI:456215"/>
        <dbReference type="EC" id="6.3.5.4"/>
    </reaction>
</comment>
<evidence type="ECO:0000256" key="9">
    <source>
        <dbReference type="PIRSR" id="PIRSR001589-2"/>
    </source>
</evidence>
<dbReference type="GO" id="GO:0005524">
    <property type="term" value="F:ATP binding"/>
    <property type="evidence" value="ECO:0007669"/>
    <property type="project" value="UniProtKB-KW"/>
</dbReference>
<comment type="pathway">
    <text evidence="1">Amino-acid biosynthesis; L-asparagine biosynthesis; L-asparagine from L-aspartate (L-Gln route): step 1/1.</text>
</comment>
<dbReference type="InterPro" id="IPR017932">
    <property type="entry name" value="GATase_2_dom"/>
</dbReference>
<feature type="domain" description="Glutamine amidotransferase type-2" evidence="11">
    <location>
        <begin position="2"/>
        <end position="217"/>
    </location>
</feature>
<dbReference type="InterPro" id="IPR001962">
    <property type="entry name" value="Asn_synthase"/>
</dbReference>
<feature type="binding site" evidence="9">
    <location>
        <position position="104"/>
    </location>
    <ligand>
        <name>L-glutamine</name>
        <dbReference type="ChEBI" id="CHEBI:58359"/>
    </ligand>
</feature>
<dbReference type="GO" id="GO:0006529">
    <property type="term" value="P:asparagine biosynthetic process"/>
    <property type="evidence" value="ECO:0007669"/>
    <property type="project" value="UniProtKB-KW"/>
</dbReference>
<dbReference type="InterPro" id="IPR029055">
    <property type="entry name" value="Ntn_hydrolases_N"/>
</dbReference>
<evidence type="ECO:0000256" key="10">
    <source>
        <dbReference type="PIRSR" id="PIRSR001589-3"/>
    </source>
</evidence>
<dbReference type="Proteomes" id="UP000005113">
    <property type="component" value="Unassembled WGS sequence"/>
</dbReference>
<dbReference type="SUPFAM" id="SSF56235">
    <property type="entry name" value="N-terminal nucleophile aminohydrolases (Ntn hydrolases)"/>
    <property type="match status" value="1"/>
</dbReference>
<dbReference type="OrthoDB" id="9763290at2"/>
<feature type="site" description="Important for beta-aspartyl-AMP intermediate formation" evidence="10">
    <location>
        <position position="369"/>
    </location>
</feature>
<comment type="similarity">
    <text evidence="2">Belongs to the asparagine synthetase family.</text>
</comment>
<gene>
    <name evidence="12" type="ORF">SapgrDRAFT_3281</name>
</gene>
<keyword evidence="4 9" id="KW-0547">Nucleotide-binding</keyword>
<dbReference type="InterPro" id="IPR014729">
    <property type="entry name" value="Rossmann-like_a/b/a_fold"/>
</dbReference>
<name>J1I7X4_9BACT</name>
<dbReference type="Pfam" id="PF00733">
    <property type="entry name" value="Asn_synthase"/>
    <property type="match status" value="1"/>
</dbReference>
<dbReference type="Gene3D" id="3.60.20.10">
    <property type="entry name" value="Glutamine Phosphoribosylpyrophosphate, subunit 1, domain 1"/>
    <property type="match status" value="1"/>
</dbReference>
<evidence type="ECO:0000256" key="4">
    <source>
        <dbReference type="ARBA" id="ARBA00022741"/>
    </source>
</evidence>
<dbReference type="SUPFAM" id="SSF52402">
    <property type="entry name" value="Adenine nucleotide alpha hydrolases-like"/>
    <property type="match status" value="1"/>
</dbReference>
<dbReference type="InterPro" id="IPR033738">
    <property type="entry name" value="AsnB_N"/>
</dbReference>
<keyword evidence="8" id="KW-0028">Amino-acid biosynthesis</keyword>
<dbReference type="EC" id="6.3.5.4" evidence="3"/>
<dbReference type="GO" id="GO:0005829">
    <property type="term" value="C:cytosol"/>
    <property type="evidence" value="ECO:0007669"/>
    <property type="project" value="TreeGrafter"/>
</dbReference>
<feature type="binding site" evidence="9">
    <location>
        <position position="294"/>
    </location>
    <ligand>
        <name>ATP</name>
        <dbReference type="ChEBI" id="CHEBI:30616"/>
    </ligand>
</feature>
<evidence type="ECO:0000313" key="12">
    <source>
        <dbReference type="EMBL" id="EJF54925.1"/>
    </source>
</evidence>
<feature type="binding site" evidence="9">
    <location>
        <begin position="367"/>
        <end position="368"/>
    </location>
    <ligand>
        <name>ATP</name>
        <dbReference type="ChEBI" id="CHEBI:30616"/>
    </ligand>
</feature>
<dbReference type="Gene3D" id="3.40.50.620">
    <property type="entry name" value="HUPs"/>
    <property type="match status" value="1"/>
</dbReference>
<dbReference type="GO" id="GO:0004066">
    <property type="term" value="F:asparagine synthase (glutamine-hydrolyzing) activity"/>
    <property type="evidence" value="ECO:0007669"/>
    <property type="project" value="UniProtKB-EC"/>
</dbReference>
<dbReference type="PANTHER" id="PTHR43284">
    <property type="entry name" value="ASPARAGINE SYNTHETASE (GLUTAMINE-HYDROLYZING)"/>
    <property type="match status" value="1"/>
</dbReference>
<dbReference type="AlphaFoldDB" id="J1I7X4"/>
<protein>
    <recommendedName>
        <fullName evidence="3">asparagine synthase (glutamine-hydrolyzing)</fullName>
        <ecNumber evidence="3">6.3.5.4</ecNumber>
    </recommendedName>
</protein>
<dbReference type="PANTHER" id="PTHR43284:SF1">
    <property type="entry name" value="ASPARAGINE SYNTHETASE"/>
    <property type="match status" value="1"/>
</dbReference>
<keyword evidence="6 8" id="KW-0315">Glutamine amidotransferase</keyword>
<keyword evidence="8" id="KW-0061">Asparagine biosynthesis</keyword>
<evidence type="ECO:0000256" key="2">
    <source>
        <dbReference type="ARBA" id="ARBA00005752"/>
    </source>
</evidence>
<feature type="active site" description="For GATase activity" evidence="8">
    <location>
        <position position="2"/>
    </location>
</feature>
<evidence type="ECO:0000256" key="6">
    <source>
        <dbReference type="ARBA" id="ARBA00022962"/>
    </source>
</evidence>
<evidence type="ECO:0000256" key="7">
    <source>
        <dbReference type="ARBA" id="ARBA00048741"/>
    </source>
</evidence>
<dbReference type="PIRSF" id="PIRSF001589">
    <property type="entry name" value="Asn_synthetase_glu-h"/>
    <property type="match status" value="1"/>
</dbReference>
<dbReference type="EMBL" id="JH719942">
    <property type="protein sequence ID" value="EJF54925.1"/>
    <property type="molecule type" value="Genomic_DNA"/>
</dbReference>
<evidence type="ECO:0000256" key="1">
    <source>
        <dbReference type="ARBA" id="ARBA00005187"/>
    </source>
</evidence>
<dbReference type="CDD" id="cd00712">
    <property type="entry name" value="AsnB"/>
    <property type="match status" value="1"/>
</dbReference>
<dbReference type="InterPro" id="IPR006426">
    <property type="entry name" value="Asn_synth_AEB"/>
</dbReference>
<dbReference type="RefSeq" id="WP_002660877.1">
    <property type="nucleotide sequence ID" value="NZ_JH719942.1"/>
</dbReference>